<keyword evidence="3" id="KW-1185">Reference proteome</keyword>
<feature type="compositionally biased region" description="Basic residues" evidence="1">
    <location>
        <begin position="1"/>
        <end position="12"/>
    </location>
</feature>
<evidence type="ECO:0000256" key="1">
    <source>
        <dbReference type="SAM" id="MobiDB-lite"/>
    </source>
</evidence>
<dbReference type="EMBL" id="JAAAXW010000011">
    <property type="protein sequence ID" value="KAF9550353.1"/>
    <property type="molecule type" value="Genomic_DNA"/>
</dbReference>
<organism evidence="2 3">
    <name type="scientific">Mortierella hygrophila</name>
    <dbReference type="NCBI Taxonomy" id="979708"/>
    <lineage>
        <taxon>Eukaryota</taxon>
        <taxon>Fungi</taxon>
        <taxon>Fungi incertae sedis</taxon>
        <taxon>Mucoromycota</taxon>
        <taxon>Mortierellomycotina</taxon>
        <taxon>Mortierellomycetes</taxon>
        <taxon>Mortierellales</taxon>
        <taxon>Mortierellaceae</taxon>
        <taxon>Mortierella</taxon>
    </lineage>
</organism>
<dbReference type="AlphaFoldDB" id="A0A9P6FGK0"/>
<name>A0A9P6FGK0_9FUNG</name>
<dbReference type="Proteomes" id="UP000723463">
    <property type="component" value="Unassembled WGS sequence"/>
</dbReference>
<feature type="compositionally biased region" description="Low complexity" evidence="1">
    <location>
        <begin position="500"/>
        <end position="520"/>
    </location>
</feature>
<feature type="region of interest" description="Disordered" evidence="1">
    <location>
        <begin position="688"/>
        <end position="721"/>
    </location>
</feature>
<evidence type="ECO:0000313" key="2">
    <source>
        <dbReference type="EMBL" id="KAF9550353.1"/>
    </source>
</evidence>
<sequence length="799" mass="89959">MPSPRRHRHHSHNNSQKAHNLDQLEHIIEDDKQLFYDLANIHNNNQSPPTCARHPRWITFGCIIFSVMLSSTLLMTKNWQSRTSVGRNGGALNGEREWSWPEIDPWKAIALAETENSEDSTSPSPILQPQQGQDQIGQESDKGTPPNVQGIKTWDLNDPALALGTFLDSLDWKSQPLIPGADFVNLLRVLRPVDHAFFIALFVNQSPGRLEAAREEGKGMSPKASAIPIHGQHGCGSWIQDYIEYQGAILDETLAARYTVHACSSATIHIPSQEQEQEHEHEQEREKQPCGDVFSQIIAMTSAFAWSVKESRGFFLRPDQIHRLQDSFQSPVLQQQWSFPFPPRLKVVSAAKVDTEEMTTQDLETLFGLEDALLSGTDDGTVDQAQDRLWVMRSKSRNRASFERTFSAPNDSTVHPYLTSSQLNRDGQQHPSKAMSLIQVKKLKDDLKSDSVELTLQQDLLPLFVNTTRTLDQFIDLGLPLPYRILEDHQIRHQSNQQHPTASSTPTSTPTSIRAPSARGSLFSPSYPSLSSSSSISHKAITTALHAATHDSHDISRIQAVPKTFGCFLDILLQPQLDLQQLIHPYATLFQLPAIFSIGIFIKSDPSTSSTPTTPHSSSWKSMSANRQRTVERYLTCARQIVREFAPKRKGQKVVYVVVSEDSGMARVMESQEEWDEEVIAPSWTHYKDRHHRQPAQPHHPHQNDPSTGPAPAPEPMQLTKQQQQVLENWVLSKTDYQVVSDQSDFAKVAVWRTRREGRSVVIRENPALEQFMASGGQDEGYVDMLDCGILLNNLINRD</sequence>
<reference evidence="2" key="1">
    <citation type="journal article" date="2020" name="Fungal Divers.">
        <title>Resolving the Mortierellaceae phylogeny through synthesis of multi-gene phylogenetics and phylogenomics.</title>
        <authorList>
            <person name="Vandepol N."/>
            <person name="Liber J."/>
            <person name="Desiro A."/>
            <person name="Na H."/>
            <person name="Kennedy M."/>
            <person name="Barry K."/>
            <person name="Grigoriev I.V."/>
            <person name="Miller A.N."/>
            <person name="O'Donnell K."/>
            <person name="Stajich J.E."/>
            <person name="Bonito G."/>
        </authorList>
    </citation>
    <scope>NUCLEOTIDE SEQUENCE</scope>
    <source>
        <strain evidence="2">NRRL 2591</strain>
    </source>
</reference>
<gene>
    <name evidence="2" type="ORF">EC957_000655</name>
</gene>
<feature type="compositionally biased region" description="Low complexity" evidence="1">
    <location>
        <begin position="125"/>
        <end position="138"/>
    </location>
</feature>
<feature type="region of interest" description="Disordered" evidence="1">
    <location>
        <begin position="492"/>
        <end position="520"/>
    </location>
</feature>
<feature type="region of interest" description="Disordered" evidence="1">
    <location>
        <begin position="113"/>
        <end position="151"/>
    </location>
</feature>
<protein>
    <submittedName>
        <fullName evidence="2">Uncharacterized protein</fullName>
    </submittedName>
</protein>
<proteinExistence type="predicted"/>
<comment type="caution">
    <text evidence="2">The sequence shown here is derived from an EMBL/GenBank/DDBJ whole genome shotgun (WGS) entry which is preliminary data.</text>
</comment>
<accession>A0A9P6FGK0</accession>
<evidence type="ECO:0000313" key="3">
    <source>
        <dbReference type="Proteomes" id="UP000723463"/>
    </source>
</evidence>
<feature type="region of interest" description="Disordered" evidence="1">
    <location>
        <begin position="1"/>
        <end position="20"/>
    </location>
</feature>